<evidence type="ECO:0000313" key="2">
    <source>
        <dbReference type="Proteomes" id="UP000008553"/>
    </source>
</evidence>
<reference evidence="1 2" key="1">
    <citation type="journal article" date="2002" name="Nature">
        <title>Genome sequence and comparative analysis of the model rodent malaria parasite Plasmodium yoelii yoelii.</title>
        <authorList>
            <person name="Carlton J.M."/>
            <person name="Angiuoli S.V."/>
            <person name="Suh B.B."/>
            <person name="Kooij T.W."/>
            <person name="Pertea M."/>
            <person name="Silva J.C."/>
            <person name="Ermolaeva M.D."/>
            <person name="Allen J.E."/>
            <person name="Selengut J.D."/>
            <person name="Koo H.L."/>
            <person name="Peterson J.D."/>
            <person name="Pop M."/>
            <person name="Kosack D.S."/>
            <person name="Shumway M.F."/>
            <person name="Bidwell S.L."/>
            <person name="Shallom S.J."/>
            <person name="van Aken S.E."/>
            <person name="Riedmuller S.B."/>
            <person name="Feldblyum T.V."/>
            <person name="Cho J.K."/>
            <person name="Quackenbush J."/>
            <person name="Sedegah M."/>
            <person name="Shoaibi A."/>
            <person name="Cummings L.M."/>
            <person name="Florens L."/>
            <person name="Yates J.R."/>
            <person name="Raine J.D."/>
            <person name="Sinden R.E."/>
            <person name="Harris M.A."/>
            <person name="Cunningham D.A."/>
            <person name="Preiser P.R."/>
            <person name="Bergman L.W."/>
            <person name="Vaidya A.B."/>
            <person name="van Lin L.H."/>
            <person name="Janse C.J."/>
            <person name="Waters A.P."/>
            <person name="Smith H.O."/>
            <person name="White O.R."/>
            <person name="Salzberg S.L."/>
            <person name="Venter J.C."/>
            <person name="Fraser C.M."/>
            <person name="Hoffman S.L."/>
            <person name="Gardner M.J."/>
            <person name="Carucci D.J."/>
        </authorList>
    </citation>
    <scope>NUCLEOTIDE SEQUENCE [LARGE SCALE GENOMIC DNA]</scope>
    <source>
        <strain evidence="1 2">17XNL</strain>
    </source>
</reference>
<accession>Q7R891</accession>
<feature type="non-terminal residue" evidence="1">
    <location>
        <position position="1"/>
    </location>
</feature>
<dbReference type="PaxDb" id="73239-Q7R891"/>
<comment type="caution">
    <text evidence="1">The sequence shown here is derived from an EMBL/GenBank/DDBJ whole genome shotgun (WGS) entry which is preliminary data.</text>
</comment>
<gene>
    <name evidence="1" type="ORF">PY07332</name>
</gene>
<sequence>EETAPVKLSYKYCRNLPDKEFRYLWTYLFSL</sequence>
<dbReference type="Proteomes" id="UP000008553">
    <property type="component" value="Unassembled WGS sequence"/>
</dbReference>
<protein>
    <submittedName>
        <fullName evidence="1">Uncharacterized protein</fullName>
    </submittedName>
</protein>
<name>Q7R891_PLAYO</name>
<dbReference type="EMBL" id="AABL01002664">
    <property type="protein sequence ID" value="EAA19737.1"/>
    <property type="molecule type" value="Genomic_DNA"/>
</dbReference>
<keyword evidence="2" id="KW-1185">Reference proteome</keyword>
<dbReference type="InParanoid" id="Q7R891"/>
<proteinExistence type="predicted"/>
<evidence type="ECO:0000313" key="1">
    <source>
        <dbReference type="EMBL" id="EAA19737.1"/>
    </source>
</evidence>
<dbReference type="AlphaFoldDB" id="Q7R891"/>
<feature type="non-terminal residue" evidence="1">
    <location>
        <position position="31"/>
    </location>
</feature>
<organism evidence="1 2">
    <name type="scientific">Plasmodium yoelii yoelii</name>
    <dbReference type="NCBI Taxonomy" id="73239"/>
    <lineage>
        <taxon>Eukaryota</taxon>
        <taxon>Sar</taxon>
        <taxon>Alveolata</taxon>
        <taxon>Apicomplexa</taxon>
        <taxon>Aconoidasida</taxon>
        <taxon>Haemosporida</taxon>
        <taxon>Plasmodiidae</taxon>
        <taxon>Plasmodium</taxon>
        <taxon>Plasmodium (Vinckeia)</taxon>
    </lineage>
</organism>